<comment type="caution">
    <text evidence="2">The sequence shown here is derived from an EMBL/GenBank/DDBJ whole genome shotgun (WGS) entry which is preliminary data.</text>
</comment>
<dbReference type="Proteomes" id="UP001151760">
    <property type="component" value="Unassembled WGS sequence"/>
</dbReference>
<feature type="domain" description="GAG-pre-integrase" evidence="1">
    <location>
        <begin position="182"/>
        <end position="224"/>
    </location>
</feature>
<sequence>MAVDDTVIPPSTLSLSSMEKAFGVTNIKTHVPLILDLDQLNYDAWSELFKTHCYSFGVLGFLDGTTVNTSNDPNDWKKLDSLVKDARALELQEELCSLDLGNLTIAEYFKKIKATADLFSNIDAAVDEKTPVMVVYGYGRHISSLRGSRIFRPDSLYSDVIAPETSIRSTHPPPPHLLLLSTSQSTWHRRLGHPGDDVLRSLALNKFISCNKTKSMTLCNACQLDGLPRRKNSVFRSFFENTENSLDPTSIDCQSFEDLAAHAAWVKGQKEVAVLMLLTMDLESAKSSSSGAYDIAPGTKSACFQTSWNRRTSADYERFRTLASMRKVNMLAPTTPSITNGCKLGMRRELFRVSHRVDEKRRRLPQGAQRFRVSGEVGSLKTGALSLCERRCVIVQVEAIRSIILELPSGLVIVLNNCHYAPSITRGVISVSHLFDDGFVNRFDDNNVILVSKDNLVYFMAVPWDGIFEIDTSLNHEEDDQEIDEPQSDINPIRRSTRTRRPTDRLCLYIDTEEHELGDLGEPANYRAALLDPESKKWLDAMNVESIMTRQ</sequence>
<dbReference type="PANTHER" id="PTHR47481:SF41">
    <property type="entry name" value="COPIA-LIKE POLYPROTEIN_RETROTRANSPOSON"/>
    <property type="match status" value="1"/>
</dbReference>
<dbReference type="InterPro" id="IPR025724">
    <property type="entry name" value="GAG-pre-integrase_dom"/>
</dbReference>
<name>A0ABQ5CVG5_9ASTR</name>
<proteinExistence type="predicted"/>
<organism evidence="2 3">
    <name type="scientific">Tanacetum coccineum</name>
    <dbReference type="NCBI Taxonomy" id="301880"/>
    <lineage>
        <taxon>Eukaryota</taxon>
        <taxon>Viridiplantae</taxon>
        <taxon>Streptophyta</taxon>
        <taxon>Embryophyta</taxon>
        <taxon>Tracheophyta</taxon>
        <taxon>Spermatophyta</taxon>
        <taxon>Magnoliopsida</taxon>
        <taxon>eudicotyledons</taxon>
        <taxon>Gunneridae</taxon>
        <taxon>Pentapetalae</taxon>
        <taxon>asterids</taxon>
        <taxon>campanulids</taxon>
        <taxon>Asterales</taxon>
        <taxon>Asteraceae</taxon>
        <taxon>Asteroideae</taxon>
        <taxon>Anthemideae</taxon>
        <taxon>Anthemidinae</taxon>
        <taxon>Tanacetum</taxon>
    </lineage>
</organism>
<evidence type="ECO:0000313" key="3">
    <source>
        <dbReference type="Proteomes" id="UP001151760"/>
    </source>
</evidence>
<reference evidence="2" key="1">
    <citation type="journal article" date="2022" name="Int. J. Mol. Sci.">
        <title>Draft Genome of Tanacetum Coccineum: Genomic Comparison of Closely Related Tanacetum-Family Plants.</title>
        <authorList>
            <person name="Yamashiro T."/>
            <person name="Shiraishi A."/>
            <person name="Nakayama K."/>
            <person name="Satake H."/>
        </authorList>
    </citation>
    <scope>NUCLEOTIDE SEQUENCE</scope>
</reference>
<evidence type="ECO:0000259" key="1">
    <source>
        <dbReference type="Pfam" id="PF13976"/>
    </source>
</evidence>
<dbReference type="Pfam" id="PF13976">
    <property type="entry name" value="gag_pre-integrs"/>
    <property type="match status" value="1"/>
</dbReference>
<gene>
    <name evidence="2" type="ORF">Tco_0911213</name>
</gene>
<dbReference type="PANTHER" id="PTHR47481">
    <property type="match status" value="1"/>
</dbReference>
<accession>A0ABQ5CVG5</accession>
<protein>
    <submittedName>
        <fullName evidence="2">Zinc finger, CCHC-type containing protein</fullName>
    </submittedName>
</protein>
<reference evidence="2" key="2">
    <citation type="submission" date="2022-01" db="EMBL/GenBank/DDBJ databases">
        <authorList>
            <person name="Yamashiro T."/>
            <person name="Shiraishi A."/>
            <person name="Satake H."/>
            <person name="Nakayama K."/>
        </authorList>
    </citation>
    <scope>NUCLEOTIDE SEQUENCE</scope>
</reference>
<dbReference type="EMBL" id="BQNB010014665">
    <property type="protein sequence ID" value="GJT30938.1"/>
    <property type="molecule type" value="Genomic_DNA"/>
</dbReference>
<evidence type="ECO:0000313" key="2">
    <source>
        <dbReference type="EMBL" id="GJT30938.1"/>
    </source>
</evidence>
<keyword evidence="3" id="KW-1185">Reference proteome</keyword>